<organism evidence="8">
    <name type="scientific">Oryza sativa subsp. japonica</name>
    <name type="common">Rice</name>
    <dbReference type="NCBI Taxonomy" id="39947"/>
    <lineage>
        <taxon>Eukaryota</taxon>
        <taxon>Viridiplantae</taxon>
        <taxon>Streptophyta</taxon>
        <taxon>Embryophyta</taxon>
        <taxon>Tracheophyta</taxon>
        <taxon>Spermatophyta</taxon>
        <taxon>Magnoliopsida</taxon>
        <taxon>Liliopsida</taxon>
        <taxon>Poales</taxon>
        <taxon>Poaceae</taxon>
        <taxon>BOP clade</taxon>
        <taxon>Oryzoideae</taxon>
        <taxon>Oryzeae</taxon>
        <taxon>Oryzinae</taxon>
        <taxon>Oryza</taxon>
        <taxon>Oryza sativa</taxon>
    </lineage>
</organism>
<proteinExistence type="predicted"/>
<dbReference type="Proteomes" id="UP000817658">
    <property type="component" value="Chromosome 1"/>
</dbReference>
<dbReference type="AlphaFoldDB" id="Q5QM41"/>
<feature type="region of interest" description="Disordered" evidence="6">
    <location>
        <begin position="135"/>
        <end position="188"/>
    </location>
</feature>
<evidence type="ECO:0000259" key="7">
    <source>
        <dbReference type="PROSITE" id="PS51032"/>
    </source>
</evidence>
<feature type="compositionally biased region" description="Pro residues" evidence="6">
    <location>
        <begin position="251"/>
        <end position="264"/>
    </location>
</feature>
<protein>
    <recommendedName>
        <fullName evidence="7">AP2/ERF domain-containing protein</fullName>
    </recommendedName>
</protein>
<gene>
    <name evidence="8" type="primary">B1129H01.15</name>
</gene>
<evidence type="ECO:0000256" key="1">
    <source>
        <dbReference type="ARBA" id="ARBA00004123"/>
    </source>
</evidence>
<feature type="region of interest" description="Disordered" evidence="6">
    <location>
        <begin position="228"/>
        <end position="264"/>
    </location>
</feature>
<dbReference type="EMBL" id="AP003370">
    <property type="protein sequence ID" value="BAD73512.1"/>
    <property type="molecule type" value="Genomic_DNA"/>
</dbReference>
<dbReference type="GO" id="GO:0003700">
    <property type="term" value="F:DNA-binding transcription factor activity"/>
    <property type="evidence" value="ECO:0007669"/>
    <property type="project" value="InterPro"/>
</dbReference>
<evidence type="ECO:0000256" key="6">
    <source>
        <dbReference type="SAM" id="MobiDB-lite"/>
    </source>
</evidence>
<evidence type="ECO:0000256" key="5">
    <source>
        <dbReference type="ARBA" id="ARBA00023242"/>
    </source>
</evidence>
<dbReference type="GO" id="GO:0005634">
    <property type="term" value="C:nucleus"/>
    <property type="evidence" value="ECO:0007669"/>
    <property type="project" value="UniProtKB-SubCell"/>
</dbReference>
<keyword evidence="4" id="KW-0804">Transcription</keyword>
<keyword evidence="3" id="KW-0238">DNA-binding</keyword>
<accession>Q5QM41</accession>
<reference evidence="8" key="1">
    <citation type="journal article" date="2002" name="Nature">
        <title>The genome sequence and structure of rice chromosome 1.</title>
        <authorList>
            <person name="Sasaki T."/>
            <person name="Matsumoto T."/>
            <person name="Yamamoto K."/>
            <person name="Sakata K."/>
            <person name="Baba T."/>
            <person name="Katayose Y."/>
            <person name="Wu J."/>
            <person name="Niimura Y."/>
            <person name="Cheng Z."/>
            <person name="Nagamura Y."/>
            <person name="Antonio B.A."/>
            <person name="Kanamori H."/>
            <person name="Hosokawa S."/>
            <person name="Masukawa M."/>
            <person name="Arikawa K."/>
            <person name="Chiden Y."/>
            <person name="Hayashi M."/>
            <person name="Okamoto M."/>
            <person name="Ando T."/>
            <person name="Aoki H."/>
            <person name="Arita K."/>
            <person name="Hamada M."/>
            <person name="Harada C."/>
            <person name="Hijishita S."/>
            <person name="Honda M."/>
            <person name="Ichikawa Y."/>
            <person name="Idonuma A."/>
            <person name="Iijima M."/>
            <person name="Ikeda M."/>
            <person name="Ikeno M."/>
            <person name="Itoh S."/>
            <person name="Itoh T."/>
            <person name="Itoh Y."/>
            <person name="Itoh Y."/>
            <person name="Iwabuchi A."/>
            <person name="Kamiya K."/>
            <person name="Karasawa W."/>
            <person name="Katagiri S."/>
            <person name="Kikuta A."/>
            <person name="Kobayashi N."/>
            <person name="Kono I."/>
            <person name="Machita K."/>
            <person name="Maehara T."/>
            <person name="Mizuno H."/>
            <person name="Mizubayashi T."/>
            <person name="Mukai Y."/>
            <person name="Nagasaki H."/>
            <person name="Nakashima M."/>
            <person name="Nakama Y."/>
            <person name="Nakamichi Y."/>
            <person name="Nakamura M."/>
            <person name="Namiki N."/>
            <person name="Negishi M."/>
            <person name="Ohta I."/>
            <person name="Ono N."/>
            <person name="Saji S."/>
            <person name="Sakai K."/>
            <person name="Shibata M."/>
            <person name="Shimokawa T."/>
            <person name="Shomura A."/>
            <person name="Song J."/>
            <person name="Takazaki Y."/>
            <person name="Terasawa K."/>
            <person name="Tsuji K."/>
            <person name="Waki K."/>
            <person name="Yamagata H."/>
            <person name="Yamane H."/>
            <person name="Yoshiki S."/>
            <person name="Yoshihara R."/>
            <person name="Yukawa K."/>
            <person name="Zhong H."/>
            <person name="Iwama H."/>
            <person name="Endo T."/>
            <person name="Ito H."/>
            <person name="Hahn J.H."/>
            <person name="Kim H.I."/>
            <person name="Eun M.Y."/>
            <person name="Yano M."/>
            <person name="Jiang J."/>
            <person name="Gojobori T."/>
        </authorList>
    </citation>
    <scope>NUCLEOTIDE SEQUENCE [LARGE SCALE GENOMIC DNA]</scope>
</reference>
<dbReference type="InterPro" id="IPR001471">
    <property type="entry name" value="AP2/ERF_dom"/>
</dbReference>
<dbReference type="PROSITE" id="PS51032">
    <property type="entry name" value="AP2_ERF"/>
    <property type="match status" value="1"/>
</dbReference>
<evidence type="ECO:0000256" key="4">
    <source>
        <dbReference type="ARBA" id="ARBA00023163"/>
    </source>
</evidence>
<keyword evidence="5" id="KW-0539">Nucleus</keyword>
<dbReference type="GO" id="GO:0003677">
    <property type="term" value="F:DNA binding"/>
    <property type="evidence" value="ECO:0007669"/>
    <property type="project" value="UniProtKB-KW"/>
</dbReference>
<feature type="compositionally biased region" description="Basic residues" evidence="6">
    <location>
        <begin position="234"/>
        <end position="249"/>
    </location>
</feature>
<feature type="region of interest" description="Disordered" evidence="6">
    <location>
        <begin position="47"/>
        <end position="67"/>
    </location>
</feature>
<feature type="domain" description="AP2/ERF" evidence="7">
    <location>
        <begin position="35"/>
        <end position="95"/>
    </location>
</feature>
<sequence>MAVVWLSMRRKGEVAAARRVLVKRTQLRFQEVARRFTGVRQRPWGRWAAESATPRRTSDAHGSTPPWAEATAAASNIMTPAFASTAPVPPSISPPTATSLLSCLHRHRLRRSRYCSSPAASRKKAMLFPPPLPAAEEEAATTAATAEGEHPRSRGPATAVASKEEAVSATVTDGGSEGGAHRARGGGAATFHARVSVAPASRQREAQEAVMLRRTHHHPQYRYLLRRTPSPSRARWRWRQSRLPRHRSPRPGAPTPPVASGPGA</sequence>
<evidence type="ECO:0000256" key="2">
    <source>
        <dbReference type="ARBA" id="ARBA00023015"/>
    </source>
</evidence>
<comment type="subcellular location">
    <subcellularLocation>
        <location evidence="1">Nucleus</location>
    </subcellularLocation>
</comment>
<evidence type="ECO:0000313" key="8">
    <source>
        <dbReference type="EMBL" id="BAD73512.1"/>
    </source>
</evidence>
<name>Q5QM41_ORYSJ</name>
<evidence type="ECO:0000256" key="3">
    <source>
        <dbReference type="ARBA" id="ARBA00023125"/>
    </source>
</evidence>
<keyword evidence="2" id="KW-0805">Transcription regulation</keyword>